<protein>
    <submittedName>
        <fullName evidence="2">Homing endonuclease</fullName>
    </submittedName>
</protein>
<dbReference type="Pfam" id="PF00961">
    <property type="entry name" value="LAGLIDADG_1"/>
    <property type="match status" value="2"/>
</dbReference>
<gene>
    <name evidence="2" type="ORF">SG3EUKT975060.1</name>
</gene>
<evidence type="ECO:0000259" key="1">
    <source>
        <dbReference type="Pfam" id="PF00961"/>
    </source>
</evidence>
<keyword evidence="2" id="KW-0255">Endonuclease</keyword>
<dbReference type="PANTHER" id="PTHR37520">
    <property type="entry name" value="INTRON-ENCODED DNA ENDONUCLEASE AI2A-RELATED"/>
    <property type="match status" value="1"/>
</dbReference>
<accession>A0A2K9YRK2</accession>
<feature type="domain" description="Homing endonuclease LAGLIDADG" evidence="1">
    <location>
        <begin position="146"/>
        <end position="257"/>
    </location>
</feature>
<keyword evidence="2" id="KW-0934">Plastid</keyword>
<keyword evidence="2" id="KW-0150">Chloroplast</keyword>
<dbReference type="GO" id="GO:0004519">
    <property type="term" value="F:endonuclease activity"/>
    <property type="evidence" value="ECO:0007669"/>
    <property type="project" value="UniProtKB-KW"/>
</dbReference>
<dbReference type="Gene3D" id="3.10.28.10">
    <property type="entry name" value="Homing endonucleases"/>
    <property type="match status" value="2"/>
</dbReference>
<keyword evidence="2" id="KW-0540">Nuclease</keyword>
<feature type="domain" description="Homing endonuclease LAGLIDADG" evidence="1">
    <location>
        <begin position="38"/>
        <end position="122"/>
    </location>
</feature>
<dbReference type="InterPro" id="IPR004860">
    <property type="entry name" value="LAGLIDADG_dom"/>
</dbReference>
<organism evidence="2">
    <name type="scientific">Haematococcus lacustris</name>
    <name type="common">Green alga</name>
    <name type="synonym">Haematococcus pluvialis</name>
    <dbReference type="NCBI Taxonomy" id="44745"/>
    <lineage>
        <taxon>Eukaryota</taxon>
        <taxon>Viridiplantae</taxon>
        <taxon>Chlorophyta</taxon>
        <taxon>core chlorophytes</taxon>
        <taxon>Chlorophyceae</taxon>
        <taxon>CS clade</taxon>
        <taxon>Chlamydomonadales</taxon>
        <taxon>Haematococcaceae</taxon>
        <taxon>Haematococcus</taxon>
    </lineage>
</organism>
<keyword evidence="2" id="KW-0378">Hydrolase</keyword>
<reference evidence="2" key="1">
    <citation type="submission" date="2017-12" db="EMBL/GenBank/DDBJ databases">
        <authorList>
            <person name="Hurst M.R.H."/>
        </authorList>
    </citation>
    <scope>NUCLEOTIDE SEQUENCE</scope>
    <source>
        <strain evidence="2">UTEX 2505</strain>
    </source>
</reference>
<dbReference type="InterPro" id="IPR027434">
    <property type="entry name" value="Homing_endonucl"/>
</dbReference>
<proteinExistence type="predicted"/>
<name>A0A2K9YRK2_HAELA</name>
<geneLocation type="chloroplast" evidence="2"/>
<dbReference type="PANTHER" id="PTHR37520:SF1">
    <property type="entry name" value="INTRON-ENCODED DNA ENDONUCLEASE AI2A-RELATED"/>
    <property type="match status" value="1"/>
</dbReference>
<dbReference type="AlphaFoldDB" id="A0A2K9YRK2"/>
<dbReference type="EMBL" id="MG677935">
    <property type="protein sequence ID" value="AUW36464.1"/>
    <property type="molecule type" value="Genomic_DNA"/>
</dbReference>
<sequence>MFKFSEQKRICHSKYKNMNIKLKKYSNKYQEKWNQWFAGVTDGDGYFYINTKEKSISYEITTHVSDARVVYDIKNKLKGGTVRLRSGSKSIRYRVKAKNIIIDIINILNGKLYNQVRLAQFEECCRLLNILPFSTPFNVEKNNSYLSGLIDSDGSFAISVAKSSAEDSQISGVEGRTIRLINAKGYNQISLKITSVDATYLYMIQRSYGLGIVYVEKANLFKKRPLAKYHWIIKSYEAFLRLYDYCKKNPLKSVKMHRMRLVLLYFKYKQLGYHLKPVDTLEFKIWVKFCKSWFKYAY</sequence>
<dbReference type="SUPFAM" id="SSF55608">
    <property type="entry name" value="Homing endonucleases"/>
    <property type="match status" value="2"/>
</dbReference>
<evidence type="ECO:0000313" key="2">
    <source>
        <dbReference type="EMBL" id="AUW36464.1"/>
    </source>
</evidence>